<reference evidence="3 4" key="1">
    <citation type="submission" date="2024-05" db="EMBL/GenBank/DDBJ databases">
        <authorList>
            <person name="Wallberg A."/>
        </authorList>
    </citation>
    <scope>NUCLEOTIDE SEQUENCE [LARGE SCALE GENOMIC DNA]</scope>
</reference>
<evidence type="ECO:0000313" key="3">
    <source>
        <dbReference type="EMBL" id="CAL4122481.1"/>
    </source>
</evidence>
<dbReference type="Gene3D" id="3.10.100.10">
    <property type="entry name" value="Mannose-Binding Protein A, subunit A"/>
    <property type="match status" value="1"/>
</dbReference>
<dbReference type="CDD" id="cd00037">
    <property type="entry name" value="CLECT"/>
    <property type="match status" value="1"/>
</dbReference>
<dbReference type="SUPFAM" id="SSF56436">
    <property type="entry name" value="C-type lectin-like"/>
    <property type="match status" value="1"/>
</dbReference>
<protein>
    <recommendedName>
        <fullName evidence="2">ShKT domain-containing protein</fullName>
    </recommendedName>
</protein>
<feature type="non-terminal residue" evidence="3">
    <location>
        <position position="156"/>
    </location>
</feature>
<dbReference type="AlphaFoldDB" id="A0AAV2RG05"/>
<dbReference type="PROSITE" id="PS51670">
    <property type="entry name" value="SHKT"/>
    <property type="match status" value="1"/>
</dbReference>
<feature type="domain" description="ShKT" evidence="2">
    <location>
        <begin position="121"/>
        <end position="156"/>
    </location>
</feature>
<comment type="caution">
    <text evidence="3">The sequence shown here is derived from an EMBL/GenBank/DDBJ whole genome shotgun (WGS) entry which is preliminary data.</text>
</comment>
<evidence type="ECO:0000313" key="4">
    <source>
        <dbReference type="Proteomes" id="UP001497623"/>
    </source>
</evidence>
<gene>
    <name evidence="3" type="ORF">MNOR_LOCUS23203</name>
</gene>
<evidence type="ECO:0000256" key="1">
    <source>
        <dbReference type="PROSITE-ProRule" id="PRU01005"/>
    </source>
</evidence>
<dbReference type="Proteomes" id="UP001497623">
    <property type="component" value="Unassembled WGS sequence"/>
</dbReference>
<sequence>CCQVHVFSDGINLYTAQDHCLADDATLAEPRDLKATQNFLMGSLPFLKLPSRREGGQYWMGGRYTDGNMEWLVGGGVIPNDRFMIGRASLKKPYDCVDLKPTYKLCVKPTVYICEKEPLACGDEDDECAWRAADGECNGNRHYMYNFCKAACKVPC</sequence>
<keyword evidence="4" id="KW-1185">Reference proteome</keyword>
<comment type="caution">
    <text evidence="1">Lacks conserved residue(s) required for the propagation of feature annotation.</text>
</comment>
<dbReference type="EMBL" id="CAXKWB010020234">
    <property type="protein sequence ID" value="CAL4122481.1"/>
    <property type="molecule type" value="Genomic_DNA"/>
</dbReference>
<dbReference type="InterPro" id="IPR016187">
    <property type="entry name" value="CTDL_fold"/>
</dbReference>
<dbReference type="InterPro" id="IPR016186">
    <property type="entry name" value="C-type_lectin-like/link_sf"/>
</dbReference>
<feature type="non-terminal residue" evidence="3">
    <location>
        <position position="1"/>
    </location>
</feature>
<name>A0AAV2RG05_MEGNR</name>
<proteinExistence type="predicted"/>
<organism evidence="3 4">
    <name type="scientific">Meganyctiphanes norvegica</name>
    <name type="common">Northern krill</name>
    <name type="synonym">Thysanopoda norvegica</name>
    <dbReference type="NCBI Taxonomy" id="48144"/>
    <lineage>
        <taxon>Eukaryota</taxon>
        <taxon>Metazoa</taxon>
        <taxon>Ecdysozoa</taxon>
        <taxon>Arthropoda</taxon>
        <taxon>Crustacea</taxon>
        <taxon>Multicrustacea</taxon>
        <taxon>Malacostraca</taxon>
        <taxon>Eumalacostraca</taxon>
        <taxon>Eucarida</taxon>
        <taxon>Euphausiacea</taxon>
        <taxon>Euphausiidae</taxon>
        <taxon>Meganyctiphanes</taxon>
    </lineage>
</organism>
<evidence type="ECO:0000259" key="2">
    <source>
        <dbReference type="PROSITE" id="PS51670"/>
    </source>
</evidence>
<accession>A0AAV2RG05</accession>
<dbReference type="InterPro" id="IPR003582">
    <property type="entry name" value="ShKT_dom"/>
</dbReference>